<dbReference type="Proteomes" id="UP001189429">
    <property type="component" value="Unassembled WGS sequence"/>
</dbReference>
<comment type="caution">
    <text evidence="2">The sequence shown here is derived from an EMBL/GenBank/DDBJ whole genome shotgun (WGS) entry which is preliminary data.</text>
</comment>
<accession>A0ABN9PIJ4</accession>
<dbReference type="EMBL" id="CAUYUJ010000803">
    <property type="protein sequence ID" value="CAK0792645.1"/>
    <property type="molecule type" value="Genomic_DNA"/>
</dbReference>
<name>A0ABN9PIJ4_9DINO</name>
<evidence type="ECO:0000256" key="1">
    <source>
        <dbReference type="SAM" id="MobiDB-lite"/>
    </source>
</evidence>
<proteinExistence type="predicted"/>
<gene>
    <name evidence="2" type="ORF">PCOR1329_LOCUS3162</name>
</gene>
<evidence type="ECO:0000313" key="2">
    <source>
        <dbReference type="EMBL" id="CAK0792645.1"/>
    </source>
</evidence>
<organism evidence="2 3">
    <name type="scientific">Prorocentrum cordatum</name>
    <dbReference type="NCBI Taxonomy" id="2364126"/>
    <lineage>
        <taxon>Eukaryota</taxon>
        <taxon>Sar</taxon>
        <taxon>Alveolata</taxon>
        <taxon>Dinophyceae</taxon>
        <taxon>Prorocentrales</taxon>
        <taxon>Prorocentraceae</taxon>
        <taxon>Prorocentrum</taxon>
    </lineage>
</organism>
<protein>
    <submittedName>
        <fullName evidence="2">Uncharacterized protein</fullName>
    </submittedName>
</protein>
<feature type="region of interest" description="Disordered" evidence="1">
    <location>
        <begin position="1"/>
        <end position="59"/>
    </location>
</feature>
<reference evidence="2" key="1">
    <citation type="submission" date="2023-10" db="EMBL/GenBank/DDBJ databases">
        <authorList>
            <person name="Chen Y."/>
            <person name="Shah S."/>
            <person name="Dougan E. K."/>
            <person name="Thang M."/>
            <person name="Chan C."/>
        </authorList>
    </citation>
    <scope>NUCLEOTIDE SEQUENCE [LARGE SCALE GENOMIC DNA]</scope>
</reference>
<keyword evidence="3" id="KW-1185">Reference proteome</keyword>
<evidence type="ECO:0000313" key="3">
    <source>
        <dbReference type="Proteomes" id="UP001189429"/>
    </source>
</evidence>
<sequence length="200" mass="22432">MRGPEPSKKQPPSQRPSPSPDPLVRAAGLPDWAHSPRAVPPDWHLHDKGSETRNTPGPRVMFDVGSRSCGCIGVDYAGQTCAAAFLCGTMVEVRVTEGAFDDAELVELVCSLRPVASAARAEQLFRQPFAERCYWARHPHAGARHVPWRELPVRRLPLELWPGPKGARAVALRLLQRPPPRRVRVARRPRRLRPGQRRRH</sequence>